<gene>
    <name evidence="4" type="ORF">MGAL_10B065025</name>
</gene>
<evidence type="ECO:0000256" key="1">
    <source>
        <dbReference type="PROSITE-ProRule" id="PRU01005"/>
    </source>
</evidence>
<dbReference type="SUPFAM" id="SSF55486">
    <property type="entry name" value="Metalloproteases ('zincins'), catalytic domain"/>
    <property type="match status" value="1"/>
</dbReference>
<reference evidence="4" key="1">
    <citation type="submission" date="2018-11" db="EMBL/GenBank/DDBJ databases">
        <authorList>
            <person name="Alioto T."/>
            <person name="Alioto T."/>
        </authorList>
    </citation>
    <scope>NUCLEOTIDE SEQUENCE</scope>
</reference>
<dbReference type="Proteomes" id="UP000596742">
    <property type="component" value="Unassembled WGS sequence"/>
</dbReference>
<feature type="disulfide bond" evidence="1">
    <location>
        <begin position="465"/>
        <end position="499"/>
    </location>
</feature>
<dbReference type="Gene3D" id="3.40.390.10">
    <property type="entry name" value="Collagenase (Catalytic Domain)"/>
    <property type="match status" value="1"/>
</dbReference>
<comment type="caution">
    <text evidence="1">Lacks conserved residue(s) required for the propagation of feature annotation.</text>
</comment>
<name>A0A8B6BLW2_MYTGA</name>
<feature type="domain" description="ShKT" evidence="3">
    <location>
        <begin position="420"/>
        <end position="454"/>
    </location>
</feature>
<evidence type="ECO:0000256" key="2">
    <source>
        <dbReference type="SAM" id="MobiDB-lite"/>
    </source>
</evidence>
<feature type="disulfide bond" evidence="1">
    <location>
        <begin position="378"/>
        <end position="412"/>
    </location>
</feature>
<dbReference type="InterPro" id="IPR003582">
    <property type="entry name" value="ShKT_dom"/>
</dbReference>
<feature type="disulfide bond" evidence="1">
    <location>
        <begin position="420"/>
        <end position="454"/>
    </location>
</feature>
<keyword evidence="5" id="KW-1185">Reference proteome</keyword>
<dbReference type="Pfam" id="PF01549">
    <property type="entry name" value="ShK"/>
    <property type="match status" value="3"/>
</dbReference>
<organism evidence="4 5">
    <name type="scientific">Mytilus galloprovincialis</name>
    <name type="common">Mediterranean mussel</name>
    <dbReference type="NCBI Taxonomy" id="29158"/>
    <lineage>
        <taxon>Eukaryota</taxon>
        <taxon>Metazoa</taxon>
        <taxon>Spiralia</taxon>
        <taxon>Lophotrochozoa</taxon>
        <taxon>Mollusca</taxon>
        <taxon>Bivalvia</taxon>
        <taxon>Autobranchia</taxon>
        <taxon>Pteriomorphia</taxon>
        <taxon>Mytilida</taxon>
        <taxon>Mytiloidea</taxon>
        <taxon>Mytilidae</taxon>
        <taxon>Mytilinae</taxon>
        <taxon>Mytilus</taxon>
    </lineage>
</organism>
<accession>A0A8B6BLW2</accession>
<dbReference type="AlphaFoldDB" id="A0A8B6BLW2"/>
<evidence type="ECO:0000313" key="5">
    <source>
        <dbReference type="Proteomes" id="UP000596742"/>
    </source>
</evidence>
<comment type="caution">
    <text evidence="4">The sequence shown here is derived from an EMBL/GenBank/DDBJ whole genome shotgun (WGS) entry which is preliminary data.</text>
</comment>
<feature type="domain" description="ShKT" evidence="3">
    <location>
        <begin position="465"/>
        <end position="499"/>
    </location>
</feature>
<keyword evidence="1" id="KW-1015">Disulfide bond</keyword>
<feature type="domain" description="ShKT" evidence="3">
    <location>
        <begin position="378"/>
        <end position="412"/>
    </location>
</feature>
<dbReference type="PROSITE" id="PS51670">
    <property type="entry name" value="SHKT"/>
    <property type="match status" value="3"/>
</dbReference>
<evidence type="ECO:0000313" key="4">
    <source>
        <dbReference type="EMBL" id="VDH92113.1"/>
    </source>
</evidence>
<sequence length="499" mass="57384">MNISFQGRRQDMDTVIQSQFGLNWMDKEEILSEADYYKYFTESEFNPRKRRSAFNLRPGKPSSSHSCCHVREVPKDLRSKNFMKPNGLDQFYQKYTEAYGIPVIGSDQVSDNALRRACYVVRFMFADNKNVRTSYYKRYGRVAVIGASEGTTDIPEHSWLPKRLNERTRGLGATDYAPVCTAGEENASCFCKDKYFLEDIFVHEVAHGAHYLGAKYAIDGWSTKLINQFEDAQRTGLWNDTYAMNSSAEYFAEGVQSYFNVNTHLDKADGVHGPISNRKRLEEYDPVLYDLIHEVFPCKNRFLKRCESTRGISKENTQIKDEMKSAETTNGAREEVTFADNEDKLTVTDSTASTQLEKETEENEFQTNDTTTNGVTDCTDIKEKCIMWALQKECRQNPEYMLYNCKKSCNACGDAIAKECKDWHHQCSVWASSGRCKTQSTYMFEYCKLSCDACESLRKNGDNNCVDENTKCHYWSFIGECVKNQNYMLSKCKHSCKVC</sequence>
<dbReference type="EMBL" id="UYJE01000302">
    <property type="protein sequence ID" value="VDH92113.1"/>
    <property type="molecule type" value="Genomic_DNA"/>
</dbReference>
<dbReference type="GO" id="GO:0008237">
    <property type="term" value="F:metallopeptidase activity"/>
    <property type="evidence" value="ECO:0007669"/>
    <property type="project" value="InterPro"/>
</dbReference>
<feature type="region of interest" description="Disordered" evidence="2">
    <location>
        <begin position="349"/>
        <end position="369"/>
    </location>
</feature>
<protein>
    <recommendedName>
        <fullName evidence="3">ShKT domain-containing protein</fullName>
    </recommendedName>
</protein>
<dbReference type="InterPro" id="IPR024079">
    <property type="entry name" value="MetalloPept_cat_dom_sf"/>
</dbReference>
<evidence type="ECO:0000259" key="3">
    <source>
        <dbReference type="PROSITE" id="PS51670"/>
    </source>
</evidence>
<dbReference type="SMART" id="SM00254">
    <property type="entry name" value="ShKT"/>
    <property type="match status" value="3"/>
</dbReference>
<dbReference type="OrthoDB" id="6132182at2759"/>
<proteinExistence type="predicted"/>